<dbReference type="InterPro" id="IPR008254">
    <property type="entry name" value="Flavodoxin/NO_synth"/>
</dbReference>
<dbReference type="InterPro" id="IPR001226">
    <property type="entry name" value="Flavodoxin_CS"/>
</dbReference>
<evidence type="ECO:0000259" key="1">
    <source>
        <dbReference type="Pfam" id="PF12682"/>
    </source>
</evidence>
<dbReference type="PROSITE" id="PS00201">
    <property type="entry name" value="FLAVODOXIN"/>
    <property type="match status" value="1"/>
</dbReference>
<gene>
    <name evidence="2" type="ORF">D1831_11410</name>
</gene>
<keyword evidence="3" id="KW-1185">Reference proteome</keyword>
<organism evidence="2 3">
    <name type="scientific">Lactiplantibacillus garii</name>
    <dbReference type="NCBI Taxonomy" id="2306423"/>
    <lineage>
        <taxon>Bacteria</taxon>
        <taxon>Bacillati</taxon>
        <taxon>Bacillota</taxon>
        <taxon>Bacilli</taxon>
        <taxon>Lactobacillales</taxon>
        <taxon>Lactobacillaceae</taxon>
        <taxon>Lactiplantibacillus</taxon>
    </lineage>
</organism>
<accession>A0A426D4P9</accession>
<evidence type="ECO:0000313" key="3">
    <source>
        <dbReference type="Proteomes" id="UP000283633"/>
    </source>
</evidence>
<evidence type="ECO:0000313" key="2">
    <source>
        <dbReference type="EMBL" id="RRK09657.1"/>
    </source>
</evidence>
<comment type="caution">
    <text evidence="2">The sequence shown here is derived from an EMBL/GenBank/DDBJ whole genome shotgun (WGS) entry which is preliminary data.</text>
</comment>
<dbReference type="InterPro" id="IPR029039">
    <property type="entry name" value="Flavoprotein-like_sf"/>
</dbReference>
<dbReference type="GO" id="GO:0009055">
    <property type="term" value="F:electron transfer activity"/>
    <property type="evidence" value="ECO:0007669"/>
    <property type="project" value="InterPro"/>
</dbReference>
<sequence length="165" mass="17579">MRLEKRSVFLSKPILVIYYSWSGATERAAQAIAKVQQADVVRLTVAADTFAADMFVTSDIAQKQLATGALPALTNALPNFNDYATILVGGPVWSAKVATPVRSLLTHLETFTGTVAPFYTDAGNAGDYETDFAGLVQRATVKPGLECHAGQSAAAIKSWLQAVET</sequence>
<dbReference type="GO" id="GO:0016651">
    <property type="term" value="F:oxidoreductase activity, acting on NAD(P)H"/>
    <property type="evidence" value="ECO:0007669"/>
    <property type="project" value="UniProtKB-ARBA"/>
</dbReference>
<dbReference type="EMBL" id="QWZQ01000044">
    <property type="protein sequence ID" value="RRK09657.1"/>
    <property type="molecule type" value="Genomic_DNA"/>
</dbReference>
<protein>
    <submittedName>
        <fullName evidence="2">Flavodoxin</fullName>
    </submittedName>
</protein>
<dbReference type="SUPFAM" id="SSF52218">
    <property type="entry name" value="Flavoproteins"/>
    <property type="match status" value="1"/>
</dbReference>
<dbReference type="Proteomes" id="UP000283633">
    <property type="component" value="Unassembled WGS sequence"/>
</dbReference>
<dbReference type="GO" id="GO:0010181">
    <property type="term" value="F:FMN binding"/>
    <property type="evidence" value="ECO:0007669"/>
    <property type="project" value="InterPro"/>
</dbReference>
<dbReference type="AlphaFoldDB" id="A0A426D4P9"/>
<proteinExistence type="predicted"/>
<name>A0A426D4P9_9LACO</name>
<reference evidence="2 3" key="1">
    <citation type="submission" date="2018-08" db="EMBL/GenBank/DDBJ databases">
        <title>Genome Lactobacillus garii FI11369.</title>
        <authorList>
            <person name="Diaz M."/>
            <person name="Narbad A."/>
        </authorList>
    </citation>
    <scope>NUCLEOTIDE SEQUENCE [LARGE SCALE GENOMIC DNA]</scope>
    <source>
        <strain evidence="2 3">FI11369</strain>
    </source>
</reference>
<dbReference type="Gene3D" id="3.40.50.360">
    <property type="match status" value="1"/>
</dbReference>
<dbReference type="PANTHER" id="PTHR39201">
    <property type="entry name" value="EXPORTED PROTEIN-RELATED"/>
    <property type="match status" value="1"/>
</dbReference>
<dbReference type="Pfam" id="PF12682">
    <property type="entry name" value="Flavodoxin_4"/>
    <property type="match status" value="1"/>
</dbReference>
<dbReference type="PANTHER" id="PTHR39201:SF1">
    <property type="entry name" value="FLAVODOXIN-LIKE DOMAIN-CONTAINING PROTEIN"/>
    <property type="match status" value="1"/>
</dbReference>
<feature type="domain" description="Flavodoxin-like" evidence="1">
    <location>
        <begin position="14"/>
        <end position="161"/>
    </location>
</feature>